<dbReference type="RefSeq" id="WP_305171527.1">
    <property type="nucleotide sequence ID" value="NZ_JAUUDS010000001.1"/>
</dbReference>
<sequence>MGDQRSAANDPLPEDHVGTDPDTPPERRDDDARSDIEQAVASRSDAVERGDGGPEPETFTETGEYDGHAGTGGVVKNQDLDAQ</sequence>
<evidence type="ECO:0000256" key="1">
    <source>
        <dbReference type="SAM" id="MobiDB-lite"/>
    </source>
</evidence>
<keyword evidence="3" id="KW-1185">Reference proteome</keyword>
<accession>A0ABT9EG59</accession>
<feature type="region of interest" description="Disordered" evidence="1">
    <location>
        <begin position="1"/>
        <end position="83"/>
    </location>
</feature>
<organism evidence="2 3">
    <name type="scientific">Sphingomonas aurea</name>
    <dbReference type="NCBI Taxonomy" id="3063994"/>
    <lineage>
        <taxon>Bacteria</taxon>
        <taxon>Pseudomonadati</taxon>
        <taxon>Pseudomonadota</taxon>
        <taxon>Alphaproteobacteria</taxon>
        <taxon>Sphingomonadales</taxon>
        <taxon>Sphingomonadaceae</taxon>
        <taxon>Sphingomonas</taxon>
    </lineage>
</organism>
<reference evidence="2 3" key="1">
    <citation type="submission" date="2023-07" db="EMBL/GenBank/DDBJ databases">
        <authorList>
            <person name="Kim M.K."/>
        </authorList>
    </citation>
    <scope>NUCLEOTIDE SEQUENCE [LARGE SCALE GENOMIC DNA]</scope>
    <source>
        <strain evidence="2 3">KR1UV-12</strain>
    </source>
</reference>
<comment type="caution">
    <text evidence="2">The sequence shown here is derived from an EMBL/GenBank/DDBJ whole genome shotgun (WGS) entry which is preliminary data.</text>
</comment>
<name>A0ABT9EG59_9SPHN</name>
<evidence type="ECO:0000313" key="3">
    <source>
        <dbReference type="Proteomes" id="UP001230685"/>
    </source>
</evidence>
<gene>
    <name evidence="2" type="ORF">Q5H91_01885</name>
</gene>
<feature type="compositionally biased region" description="Basic and acidic residues" evidence="1">
    <location>
        <begin position="13"/>
        <end position="36"/>
    </location>
</feature>
<proteinExistence type="predicted"/>
<evidence type="ECO:0000313" key="2">
    <source>
        <dbReference type="EMBL" id="MDP1025952.1"/>
    </source>
</evidence>
<protein>
    <submittedName>
        <fullName evidence="2">Uncharacterized protein</fullName>
    </submittedName>
</protein>
<dbReference type="Proteomes" id="UP001230685">
    <property type="component" value="Unassembled WGS sequence"/>
</dbReference>
<dbReference type="EMBL" id="JAUUDS010000001">
    <property type="protein sequence ID" value="MDP1025952.1"/>
    <property type="molecule type" value="Genomic_DNA"/>
</dbReference>